<dbReference type="Gene3D" id="1.10.3720.10">
    <property type="entry name" value="MetI-like"/>
    <property type="match status" value="1"/>
</dbReference>
<dbReference type="AlphaFoldDB" id="X1AJA1"/>
<keyword evidence="2 5" id="KW-0812">Transmembrane</keyword>
<name>X1AJA1_9ZZZZ</name>
<feature type="transmembrane region" description="Helical" evidence="5">
    <location>
        <begin position="151"/>
        <end position="172"/>
    </location>
</feature>
<dbReference type="PANTHER" id="PTHR43879:SF1">
    <property type="entry name" value="GLUCOSE IMPORT SYSTEM PERMEASE PROTEIN GLCU"/>
    <property type="match status" value="1"/>
</dbReference>
<evidence type="ECO:0000313" key="7">
    <source>
        <dbReference type="EMBL" id="GAG69722.1"/>
    </source>
</evidence>
<proteinExistence type="predicted"/>
<feature type="transmembrane region" description="Helical" evidence="5">
    <location>
        <begin position="213"/>
        <end position="235"/>
    </location>
</feature>
<dbReference type="PROSITE" id="PS50928">
    <property type="entry name" value="ABC_TM1"/>
    <property type="match status" value="1"/>
</dbReference>
<evidence type="ECO:0000256" key="2">
    <source>
        <dbReference type="ARBA" id="ARBA00022692"/>
    </source>
</evidence>
<evidence type="ECO:0000256" key="4">
    <source>
        <dbReference type="ARBA" id="ARBA00023136"/>
    </source>
</evidence>
<keyword evidence="3 5" id="KW-1133">Transmembrane helix</keyword>
<reference evidence="7" key="1">
    <citation type="journal article" date="2014" name="Front. Microbiol.">
        <title>High frequency of phylogenetically diverse reductive dehalogenase-homologous genes in deep subseafloor sedimentary metagenomes.</title>
        <authorList>
            <person name="Kawai M."/>
            <person name="Futagami T."/>
            <person name="Toyoda A."/>
            <person name="Takaki Y."/>
            <person name="Nishi S."/>
            <person name="Hori S."/>
            <person name="Arai W."/>
            <person name="Tsubouchi T."/>
            <person name="Morono Y."/>
            <person name="Uchiyama I."/>
            <person name="Ito T."/>
            <person name="Fujiyama A."/>
            <person name="Inagaki F."/>
            <person name="Takami H."/>
        </authorList>
    </citation>
    <scope>NUCLEOTIDE SEQUENCE</scope>
    <source>
        <strain evidence="7">Expedition CK06-06</strain>
    </source>
</reference>
<comment type="caution">
    <text evidence="7">The sequence shown here is derived from an EMBL/GenBank/DDBJ whole genome shotgun (WGS) entry which is preliminary data.</text>
</comment>
<dbReference type="CDD" id="cd06261">
    <property type="entry name" value="TM_PBP2"/>
    <property type="match status" value="1"/>
</dbReference>
<evidence type="ECO:0000256" key="1">
    <source>
        <dbReference type="ARBA" id="ARBA00004141"/>
    </source>
</evidence>
<dbReference type="InterPro" id="IPR000515">
    <property type="entry name" value="MetI-like"/>
</dbReference>
<evidence type="ECO:0000256" key="5">
    <source>
        <dbReference type="SAM" id="Phobius"/>
    </source>
</evidence>
<organism evidence="7">
    <name type="scientific">marine sediment metagenome</name>
    <dbReference type="NCBI Taxonomy" id="412755"/>
    <lineage>
        <taxon>unclassified sequences</taxon>
        <taxon>metagenomes</taxon>
        <taxon>ecological metagenomes</taxon>
    </lineage>
</organism>
<accession>X1AJA1</accession>
<dbReference type="Pfam" id="PF00528">
    <property type="entry name" value="BPD_transp_1"/>
    <property type="match status" value="1"/>
</dbReference>
<evidence type="ECO:0000256" key="3">
    <source>
        <dbReference type="ARBA" id="ARBA00022989"/>
    </source>
</evidence>
<dbReference type="EMBL" id="BART01001483">
    <property type="protein sequence ID" value="GAG69722.1"/>
    <property type="molecule type" value="Genomic_DNA"/>
</dbReference>
<feature type="transmembrane region" description="Helical" evidence="5">
    <location>
        <begin position="110"/>
        <end position="130"/>
    </location>
</feature>
<feature type="transmembrane region" description="Helical" evidence="5">
    <location>
        <begin position="43"/>
        <end position="62"/>
    </location>
</feature>
<dbReference type="SUPFAM" id="SSF161098">
    <property type="entry name" value="MetI-like"/>
    <property type="match status" value="1"/>
</dbReference>
<gene>
    <name evidence="7" type="ORF">S01H4_05200</name>
</gene>
<evidence type="ECO:0000259" key="6">
    <source>
        <dbReference type="PROSITE" id="PS50928"/>
    </source>
</evidence>
<feature type="transmembrane region" description="Helical" evidence="5">
    <location>
        <begin position="74"/>
        <end position="98"/>
    </location>
</feature>
<dbReference type="PANTHER" id="PTHR43879">
    <property type="entry name" value="ABC TRANSPORTER PERMEASE PROTEIN"/>
    <property type="match status" value="1"/>
</dbReference>
<dbReference type="GO" id="GO:0016020">
    <property type="term" value="C:membrane"/>
    <property type="evidence" value="ECO:0007669"/>
    <property type="project" value="UniProtKB-SubCell"/>
</dbReference>
<sequence>MVTSLKGFEEVSLASMWNLPKGLSFQSFISAFDKLKGNFLNSLYLTIPATVISALLGSWNGYILSKWKFRGSDIIFTLILFGMFIPYQSILIPLVLVLRSIGLYGSIPGLIVTHVIYGIPIVTLIFRNYYAGVQDEIVEASKIDGSNIFGTYFHIMLRIAIPAFVVAIVWQFTSIWNEYLFAYVLTHNPRVQPITVALANLAGSEYVEWNVQMAGALIITIPPLLIYIFLGRYFIKGLLAGSVKG</sequence>
<comment type="subcellular location">
    <subcellularLocation>
        <location evidence="1">Membrane</location>
        <topology evidence="1">Multi-pass membrane protein</topology>
    </subcellularLocation>
</comment>
<protein>
    <recommendedName>
        <fullName evidence="6">ABC transmembrane type-1 domain-containing protein</fullName>
    </recommendedName>
</protein>
<feature type="domain" description="ABC transmembrane type-1" evidence="6">
    <location>
        <begin position="39"/>
        <end position="230"/>
    </location>
</feature>
<keyword evidence="4 5" id="KW-0472">Membrane</keyword>
<dbReference type="GO" id="GO:0055085">
    <property type="term" value="P:transmembrane transport"/>
    <property type="evidence" value="ECO:0007669"/>
    <property type="project" value="InterPro"/>
</dbReference>
<dbReference type="InterPro" id="IPR035906">
    <property type="entry name" value="MetI-like_sf"/>
</dbReference>